<dbReference type="InterPro" id="IPR012338">
    <property type="entry name" value="Beta-lactam/transpept-like"/>
</dbReference>
<dbReference type="InterPro" id="IPR037167">
    <property type="entry name" value="Peptidase_S11_C_sf"/>
</dbReference>
<evidence type="ECO:0000256" key="6">
    <source>
        <dbReference type="ARBA" id="ARBA00022670"/>
    </source>
</evidence>
<dbReference type="SUPFAM" id="SSF56601">
    <property type="entry name" value="beta-lactamase/transpeptidase-like"/>
    <property type="match status" value="1"/>
</dbReference>
<dbReference type="GO" id="GO:0008360">
    <property type="term" value="P:regulation of cell shape"/>
    <property type="evidence" value="ECO:0007669"/>
    <property type="project" value="UniProtKB-KW"/>
</dbReference>
<reference evidence="19" key="1">
    <citation type="journal article" date="2024" name="Int. J. Syst. Evol. Microbiol.">
        <title>Methylomarinovum tepidoasis sp. nov., a moderately thermophilic methanotroph of the family Methylothermaceae isolated from a deep-sea hydrothermal field.</title>
        <authorList>
            <person name="Hirayama H."/>
            <person name="Takaki Y."/>
            <person name="Abe M."/>
            <person name="Miyazaki M."/>
            <person name="Uematsu K."/>
            <person name="Matsui Y."/>
            <person name="Takai K."/>
        </authorList>
    </citation>
    <scope>NUCLEOTIDE SEQUENCE [LARGE SCALE GENOMIC DNA]</scope>
    <source>
        <strain evidence="19">IN45</strain>
    </source>
</reference>
<dbReference type="EC" id="3.4.16.4" evidence="4"/>
<keyword evidence="8 18" id="KW-0378">Hydrolase</keyword>
<dbReference type="PANTHER" id="PTHR21581">
    <property type="entry name" value="D-ALANYL-D-ALANINE CARBOXYPEPTIDASE"/>
    <property type="match status" value="1"/>
</dbReference>
<dbReference type="PANTHER" id="PTHR21581:SF6">
    <property type="entry name" value="TRAFFICKING PROTEIN PARTICLE COMPLEX SUBUNIT 12"/>
    <property type="match status" value="1"/>
</dbReference>
<dbReference type="EMBL" id="AP024718">
    <property type="protein sequence ID" value="BCX88073.1"/>
    <property type="molecule type" value="Genomic_DNA"/>
</dbReference>
<comment type="pathway">
    <text evidence="2">Cell wall biogenesis; peptidoglycan biosynthesis.</text>
</comment>
<evidence type="ECO:0000259" key="17">
    <source>
        <dbReference type="SMART" id="SM00936"/>
    </source>
</evidence>
<dbReference type="InterPro" id="IPR001967">
    <property type="entry name" value="Peptidase_S11_N"/>
</dbReference>
<name>A0AAU9CCT8_9GAMM</name>
<organism evidence="18 19">
    <name type="scientific">Methylomarinovum tepidoasis</name>
    <dbReference type="NCBI Taxonomy" id="2840183"/>
    <lineage>
        <taxon>Bacteria</taxon>
        <taxon>Pseudomonadati</taxon>
        <taxon>Pseudomonadota</taxon>
        <taxon>Gammaproteobacteria</taxon>
        <taxon>Methylococcales</taxon>
        <taxon>Methylothermaceae</taxon>
        <taxon>Methylomarinovum</taxon>
    </lineage>
</organism>
<dbReference type="PRINTS" id="PR00725">
    <property type="entry name" value="DADACBPTASE1"/>
</dbReference>
<feature type="binding site" evidence="14">
    <location>
        <position position="219"/>
    </location>
    <ligand>
        <name>substrate</name>
    </ligand>
</feature>
<dbReference type="SUPFAM" id="SSF69189">
    <property type="entry name" value="Penicillin-binding protein associated domain"/>
    <property type="match status" value="1"/>
</dbReference>
<evidence type="ECO:0000313" key="19">
    <source>
        <dbReference type="Proteomes" id="UP001321450"/>
    </source>
</evidence>
<feature type="domain" description="Peptidase S11 D-Ala-D-Ala carboxypeptidase A C-terminal" evidence="17">
    <location>
        <begin position="269"/>
        <end position="359"/>
    </location>
</feature>
<evidence type="ECO:0000256" key="8">
    <source>
        <dbReference type="ARBA" id="ARBA00022801"/>
    </source>
</evidence>
<dbReference type="Pfam" id="PF00768">
    <property type="entry name" value="Peptidase_S11"/>
    <property type="match status" value="1"/>
</dbReference>
<dbReference type="RefSeq" id="WP_286293122.1">
    <property type="nucleotide sequence ID" value="NZ_AP024718.1"/>
</dbReference>
<evidence type="ECO:0000256" key="9">
    <source>
        <dbReference type="ARBA" id="ARBA00022960"/>
    </source>
</evidence>
<evidence type="ECO:0000256" key="11">
    <source>
        <dbReference type="ARBA" id="ARBA00023316"/>
    </source>
</evidence>
<evidence type="ECO:0000256" key="12">
    <source>
        <dbReference type="ARBA" id="ARBA00034000"/>
    </source>
</evidence>
<dbReference type="AlphaFoldDB" id="A0AAU9CCT8"/>
<evidence type="ECO:0000256" key="16">
    <source>
        <dbReference type="SAM" id="SignalP"/>
    </source>
</evidence>
<evidence type="ECO:0000256" key="13">
    <source>
        <dbReference type="PIRSR" id="PIRSR618044-1"/>
    </source>
</evidence>
<feature type="active site" description="Proton acceptor" evidence="13">
    <location>
        <position position="60"/>
    </location>
</feature>
<dbReference type="Proteomes" id="UP001321450">
    <property type="component" value="Chromosome"/>
</dbReference>
<comment type="similarity">
    <text evidence="3 15">Belongs to the peptidase S11 family.</text>
</comment>
<evidence type="ECO:0000313" key="18">
    <source>
        <dbReference type="EMBL" id="BCX88073.1"/>
    </source>
</evidence>
<dbReference type="GO" id="GO:0071555">
    <property type="term" value="P:cell wall organization"/>
    <property type="evidence" value="ECO:0007669"/>
    <property type="project" value="UniProtKB-KW"/>
</dbReference>
<feature type="signal peptide" evidence="16">
    <location>
        <begin position="1"/>
        <end position="20"/>
    </location>
</feature>
<sequence>MRRLLPFLLPLLWLALPARAVIPPPPQLAAKSYQLIDFHSGSALAGKAATTRLPPASLTKIMTVYVAFHELEQGNLKLDDRVTVSEKAWRAPGSRMFIEVGKQVRVEDLLKGIIVQSGNDASIALAEHIAGDERTFAELMNQHARRLGLTDTHYVNSTGLPDPDHYTTARDLGILTRALIREFPQYYPWFALKRFTYNGITQHNRNLLLWRDPTVDGVKTGHTEEAGYCLVTSAKRGDQRLISVVMGTASENARASASQALLNYGFRFFFTRRLVDAGKPLEEVRIYKSARKTLPVGASEAVYVTIPKDKADALESEIVVEPWLTAPVAKGQAVGVLKVKVGDETIAEHPLVALEDAPEGGLVSRLIDEGWLLFDQWRTGRANGDE</sequence>
<evidence type="ECO:0000256" key="4">
    <source>
        <dbReference type="ARBA" id="ARBA00012448"/>
    </source>
</evidence>
<evidence type="ECO:0000256" key="10">
    <source>
        <dbReference type="ARBA" id="ARBA00022984"/>
    </source>
</evidence>
<dbReference type="GO" id="GO:0009002">
    <property type="term" value="F:serine-type D-Ala-D-Ala carboxypeptidase activity"/>
    <property type="evidence" value="ECO:0007669"/>
    <property type="project" value="UniProtKB-EC"/>
</dbReference>
<evidence type="ECO:0000256" key="2">
    <source>
        <dbReference type="ARBA" id="ARBA00004752"/>
    </source>
</evidence>
<gene>
    <name evidence="18" type="ORF">MIN45_P0440</name>
</gene>
<comment type="function">
    <text evidence="1">Removes C-terminal D-alanyl residues from sugar-peptide cell wall precursors.</text>
</comment>
<proteinExistence type="inferred from homology"/>
<keyword evidence="5 18" id="KW-0121">Carboxypeptidase</keyword>
<evidence type="ECO:0000256" key="1">
    <source>
        <dbReference type="ARBA" id="ARBA00003217"/>
    </source>
</evidence>
<dbReference type="GO" id="GO:0009252">
    <property type="term" value="P:peptidoglycan biosynthetic process"/>
    <property type="evidence" value="ECO:0007669"/>
    <property type="project" value="UniProtKB-KW"/>
</dbReference>
<accession>A0AAU9CCT8</accession>
<keyword evidence="7 16" id="KW-0732">Signal</keyword>
<evidence type="ECO:0000256" key="15">
    <source>
        <dbReference type="RuleBase" id="RU004016"/>
    </source>
</evidence>
<dbReference type="GO" id="GO:0006508">
    <property type="term" value="P:proteolysis"/>
    <property type="evidence" value="ECO:0007669"/>
    <property type="project" value="UniProtKB-KW"/>
</dbReference>
<dbReference type="Gene3D" id="2.60.410.10">
    <property type="entry name" value="D-Ala-D-Ala carboxypeptidase, C-terminal domain"/>
    <property type="match status" value="1"/>
</dbReference>
<dbReference type="KEGG" id="meiy:MIN45_P0440"/>
<keyword evidence="19" id="KW-1185">Reference proteome</keyword>
<comment type="catalytic activity">
    <reaction evidence="12">
        <text>Preferential cleavage: (Ac)2-L-Lys-D-Ala-|-D-Ala. Also transpeptidation of peptidyl-alanyl moieties that are N-acyl substituents of D-alanine.</text>
        <dbReference type="EC" id="3.4.16.4"/>
    </reaction>
</comment>
<keyword evidence="10" id="KW-0573">Peptidoglycan synthesis</keyword>
<dbReference type="SMART" id="SM00936">
    <property type="entry name" value="PBP5_C"/>
    <property type="match status" value="1"/>
</dbReference>
<dbReference type="InterPro" id="IPR012907">
    <property type="entry name" value="Peptidase_S11_C"/>
</dbReference>
<evidence type="ECO:0000256" key="14">
    <source>
        <dbReference type="PIRSR" id="PIRSR618044-2"/>
    </source>
</evidence>
<keyword evidence="11" id="KW-0961">Cell wall biogenesis/degradation</keyword>
<keyword evidence="6" id="KW-0645">Protease</keyword>
<protein>
    <recommendedName>
        <fullName evidence="4">serine-type D-Ala-D-Ala carboxypeptidase</fullName>
        <ecNumber evidence="4">3.4.16.4</ecNumber>
    </recommendedName>
</protein>
<dbReference type="Gene3D" id="3.40.710.10">
    <property type="entry name" value="DD-peptidase/beta-lactamase superfamily"/>
    <property type="match status" value="1"/>
</dbReference>
<feature type="active site" evidence="13">
    <location>
        <position position="117"/>
    </location>
</feature>
<dbReference type="InterPro" id="IPR015956">
    <property type="entry name" value="Peniciliin-bd_prot_C_sf"/>
</dbReference>
<feature type="active site" description="Acyl-ester intermediate" evidence="13">
    <location>
        <position position="57"/>
    </location>
</feature>
<keyword evidence="9" id="KW-0133">Cell shape</keyword>
<evidence type="ECO:0000256" key="5">
    <source>
        <dbReference type="ARBA" id="ARBA00022645"/>
    </source>
</evidence>
<dbReference type="InterPro" id="IPR018044">
    <property type="entry name" value="Peptidase_S11"/>
</dbReference>
<evidence type="ECO:0000256" key="7">
    <source>
        <dbReference type="ARBA" id="ARBA00022729"/>
    </source>
</evidence>
<dbReference type="Pfam" id="PF07943">
    <property type="entry name" value="PBP5_C"/>
    <property type="match status" value="1"/>
</dbReference>
<feature type="chain" id="PRO_5043403768" description="serine-type D-Ala-D-Ala carboxypeptidase" evidence="16">
    <location>
        <begin position="21"/>
        <end position="386"/>
    </location>
</feature>
<evidence type="ECO:0000256" key="3">
    <source>
        <dbReference type="ARBA" id="ARBA00007164"/>
    </source>
</evidence>